<accession>A0ACC3CTS5</accession>
<dbReference type="Proteomes" id="UP001186974">
    <property type="component" value="Unassembled WGS sequence"/>
</dbReference>
<evidence type="ECO:0000313" key="1">
    <source>
        <dbReference type="EMBL" id="KAK3044524.1"/>
    </source>
</evidence>
<sequence>MGCTVKIDTMGNIFAIRPGQNNSLPPIAIGSHLDTQPTGGKYDGILGVVCGMEVLSVLHENDVSTYAPLAVVNWTNEEGARFPQAMCSSGVWADEFPLEYVHGLKDDSGVSLRSELEKTGYLGEVECSYRANPLLAHFEVHIEQGPELDRAEKPAALVRGVESIKWYYITLTGREGHAGSTPMDERKDALLGASRIIVAANKIVTDTALESGKLGARATVAWIENYPQSPNTIAGRTKINLDLRAVTDDYMDVVIKQCEKDLPKIAEELGLGFKMESYWTSKEILFNTEMAECIRQSAREEGCDMELVSHIGHDSVYTSRRVPTAMIFARCKDGISHNPNEYTRPEDCAASAQVLLGAYLRYDQTIREQNEGK</sequence>
<protein>
    <submittedName>
        <fullName evidence="1">Uncharacterized protein</fullName>
    </submittedName>
</protein>
<proteinExistence type="predicted"/>
<dbReference type="EMBL" id="JAWDJW010011823">
    <property type="protein sequence ID" value="KAK3044524.1"/>
    <property type="molecule type" value="Genomic_DNA"/>
</dbReference>
<keyword evidence="2" id="KW-1185">Reference proteome</keyword>
<gene>
    <name evidence="1" type="ORF">LTS18_001035</name>
</gene>
<name>A0ACC3CTS5_9PEZI</name>
<reference evidence="1" key="1">
    <citation type="submission" date="2024-09" db="EMBL/GenBank/DDBJ databases">
        <title>Black Yeasts Isolated from many extreme environments.</title>
        <authorList>
            <person name="Coleine C."/>
            <person name="Stajich J.E."/>
            <person name="Selbmann L."/>
        </authorList>
    </citation>
    <scope>NUCLEOTIDE SEQUENCE</scope>
    <source>
        <strain evidence="1">CCFEE 5737</strain>
    </source>
</reference>
<evidence type="ECO:0000313" key="2">
    <source>
        <dbReference type="Proteomes" id="UP001186974"/>
    </source>
</evidence>
<comment type="caution">
    <text evidence="1">The sequence shown here is derived from an EMBL/GenBank/DDBJ whole genome shotgun (WGS) entry which is preliminary data.</text>
</comment>
<organism evidence="1 2">
    <name type="scientific">Coniosporium uncinatum</name>
    <dbReference type="NCBI Taxonomy" id="93489"/>
    <lineage>
        <taxon>Eukaryota</taxon>
        <taxon>Fungi</taxon>
        <taxon>Dikarya</taxon>
        <taxon>Ascomycota</taxon>
        <taxon>Pezizomycotina</taxon>
        <taxon>Dothideomycetes</taxon>
        <taxon>Dothideomycetes incertae sedis</taxon>
        <taxon>Coniosporium</taxon>
    </lineage>
</organism>